<keyword evidence="1" id="KW-0547">Nucleotide-binding</keyword>
<dbReference type="InterPro" id="IPR040198">
    <property type="entry name" value="Fido_containing"/>
</dbReference>
<dbReference type="PANTHER" id="PTHR13504">
    <property type="entry name" value="FIDO DOMAIN-CONTAINING PROTEIN DDB_G0283145"/>
    <property type="match status" value="1"/>
</dbReference>
<evidence type="ECO:0000256" key="1">
    <source>
        <dbReference type="PIRSR" id="PIRSR640198-2"/>
    </source>
</evidence>
<sequence>MTDTLLPPRQREILTLLALHPAGLGSEGIRSRLQNAPHMRTIQRWLAELVRERHIAAVGKGKATVYRLLAPLDMPGALPEPETPGTEEAYETFIPLSEEGREIFSCVRRPQGGRTPVGYEQKFLDDYIPNVTWYLGEMTRRHLHRIGDTGEIERPAGTYGRAILNRLLIDLSWASSRLEGNTYSRLDTMNLIEFGRYAEGKDAQEAQMILNHKAAIEFLVDEAETVGFDAHTFLSLHGLLSENLMPDPDASGRLRTRPVQIGGSVFVPLAVPQRIEECFKELLRKASEIRDPFEQAFFILVHIPYLQPFEDVNKRVSRLGANIPLIRHNLCPLTFIDVPDRAYIDALLGVYEMNRVELLRDLFVWAYERSTREYVAVRKSLAEPEPLRLRYRMQMQELVADIVRNRRLDVSEAVGRYAADAVDEQDRPAFIEMVEDEIKRLHPGIIARYRLKPSEFAAWQEARQLKP</sequence>
<dbReference type="GO" id="GO:0005524">
    <property type="term" value="F:ATP binding"/>
    <property type="evidence" value="ECO:0007669"/>
    <property type="project" value="UniProtKB-KW"/>
</dbReference>
<dbReference type="Gene3D" id="1.10.3290.10">
    <property type="entry name" value="Fido-like domain"/>
    <property type="match status" value="1"/>
</dbReference>
<dbReference type="SUPFAM" id="SSF140931">
    <property type="entry name" value="Fic-like"/>
    <property type="match status" value="1"/>
</dbReference>
<keyword evidence="1" id="KW-0067">ATP-binding</keyword>
<feature type="site" description="Important for autoinhibition of adenylyltransferase activity" evidence="2">
    <location>
        <position position="179"/>
    </location>
</feature>
<gene>
    <name evidence="4" type="ORF">ENQ87_03350</name>
</gene>
<dbReference type="AlphaFoldDB" id="A0A831UFC6"/>
<dbReference type="PROSITE" id="PS51459">
    <property type="entry name" value="FIDO"/>
    <property type="match status" value="1"/>
</dbReference>
<feature type="binding site" evidence="1">
    <location>
        <begin position="311"/>
        <end position="318"/>
    </location>
    <ligand>
        <name>ATP</name>
        <dbReference type="ChEBI" id="CHEBI:30616"/>
    </ligand>
</feature>
<evidence type="ECO:0000259" key="3">
    <source>
        <dbReference type="PROSITE" id="PS51459"/>
    </source>
</evidence>
<organism evidence="4">
    <name type="scientific">Geobacter metallireducens</name>
    <dbReference type="NCBI Taxonomy" id="28232"/>
    <lineage>
        <taxon>Bacteria</taxon>
        <taxon>Pseudomonadati</taxon>
        <taxon>Thermodesulfobacteriota</taxon>
        <taxon>Desulfuromonadia</taxon>
        <taxon>Geobacterales</taxon>
        <taxon>Geobacteraceae</taxon>
        <taxon>Geobacter</taxon>
    </lineage>
</organism>
<accession>A0A831UFC6</accession>
<dbReference type="Pfam" id="PF02661">
    <property type="entry name" value="Fic"/>
    <property type="match status" value="1"/>
</dbReference>
<dbReference type="InterPro" id="IPR003812">
    <property type="entry name" value="Fido"/>
</dbReference>
<protein>
    <submittedName>
        <fullName evidence="4">Fic family protein</fullName>
    </submittedName>
</protein>
<name>A0A831UFC6_GEOME</name>
<comment type="caution">
    <text evidence="4">The sequence shown here is derived from an EMBL/GenBank/DDBJ whole genome shotgun (WGS) entry which is preliminary data.</text>
</comment>
<proteinExistence type="predicted"/>
<evidence type="ECO:0000313" key="4">
    <source>
        <dbReference type="EMBL" id="HEN41404.1"/>
    </source>
</evidence>
<reference evidence="4" key="1">
    <citation type="journal article" date="2020" name="mSystems">
        <title>Genome- and Community-Level Interaction Insights into Carbon Utilization and Element Cycling Functions of Hydrothermarchaeota in Hydrothermal Sediment.</title>
        <authorList>
            <person name="Zhou Z."/>
            <person name="Liu Y."/>
            <person name="Xu W."/>
            <person name="Pan J."/>
            <person name="Luo Z.H."/>
            <person name="Li M."/>
        </authorList>
    </citation>
    <scope>NUCLEOTIDE SEQUENCE [LARGE SCALE GENOMIC DNA]</scope>
    <source>
        <strain evidence="4">SpSt-349</strain>
    </source>
</reference>
<dbReference type="PANTHER" id="PTHR13504:SF38">
    <property type="entry name" value="FIDO DOMAIN-CONTAINING PROTEIN"/>
    <property type="match status" value="1"/>
</dbReference>
<dbReference type="EMBL" id="DSOV01000010">
    <property type="protein sequence ID" value="HEN41404.1"/>
    <property type="molecule type" value="Genomic_DNA"/>
</dbReference>
<feature type="domain" description="Fido" evidence="3">
    <location>
        <begin position="228"/>
        <end position="368"/>
    </location>
</feature>
<evidence type="ECO:0000256" key="2">
    <source>
        <dbReference type="PIRSR" id="PIRSR640198-3"/>
    </source>
</evidence>
<dbReference type="InterPro" id="IPR036597">
    <property type="entry name" value="Fido-like_dom_sf"/>
</dbReference>